<feature type="transmembrane region" description="Helical" evidence="7">
    <location>
        <begin position="167"/>
        <end position="186"/>
    </location>
</feature>
<feature type="transmembrane region" description="Helical" evidence="7">
    <location>
        <begin position="104"/>
        <end position="124"/>
    </location>
</feature>
<feature type="transmembrane region" description="Helical" evidence="7">
    <location>
        <begin position="80"/>
        <end position="98"/>
    </location>
</feature>
<feature type="transmembrane region" description="Helical" evidence="7">
    <location>
        <begin position="136"/>
        <end position="155"/>
    </location>
</feature>
<dbReference type="PANTHER" id="PTHR23517:SF2">
    <property type="entry name" value="MULTIDRUG RESISTANCE PROTEIN MDTH"/>
    <property type="match status" value="1"/>
</dbReference>
<keyword evidence="2" id="KW-0813">Transport</keyword>
<organism evidence="9 10">
    <name type="scientific">Paraferrimonas sedimenticola</name>
    <dbReference type="NCBI Taxonomy" id="375674"/>
    <lineage>
        <taxon>Bacteria</taxon>
        <taxon>Pseudomonadati</taxon>
        <taxon>Pseudomonadota</taxon>
        <taxon>Gammaproteobacteria</taxon>
        <taxon>Alteromonadales</taxon>
        <taxon>Ferrimonadaceae</taxon>
        <taxon>Paraferrimonas</taxon>
    </lineage>
</organism>
<reference evidence="9" key="2">
    <citation type="submission" date="2023-01" db="EMBL/GenBank/DDBJ databases">
        <title>Draft genome sequence of Paraferrimonas sedimenticola strain NBRC 101628.</title>
        <authorList>
            <person name="Sun Q."/>
            <person name="Mori K."/>
        </authorList>
    </citation>
    <scope>NUCLEOTIDE SEQUENCE</scope>
    <source>
        <strain evidence="9">NBRC 101628</strain>
    </source>
</reference>
<evidence type="ECO:0000256" key="3">
    <source>
        <dbReference type="ARBA" id="ARBA00022475"/>
    </source>
</evidence>
<evidence type="ECO:0000256" key="5">
    <source>
        <dbReference type="ARBA" id="ARBA00022989"/>
    </source>
</evidence>
<dbReference type="InterPro" id="IPR011701">
    <property type="entry name" value="MFS"/>
</dbReference>
<keyword evidence="5 7" id="KW-1133">Transmembrane helix</keyword>
<dbReference type="PROSITE" id="PS00216">
    <property type="entry name" value="SUGAR_TRANSPORT_1"/>
    <property type="match status" value="1"/>
</dbReference>
<dbReference type="AlphaFoldDB" id="A0AA37RYA9"/>
<dbReference type="InterPro" id="IPR036259">
    <property type="entry name" value="MFS_trans_sf"/>
</dbReference>
<evidence type="ECO:0000256" key="4">
    <source>
        <dbReference type="ARBA" id="ARBA00022692"/>
    </source>
</evidence>
<sequence length="455" mass="48418">MSANGLSGLERKVAITLASVFGLRMMGLFMILPVFALYATHLEGITPFWVGVAIGAYGLTQAMLQIPMGVLSDRWGRKPVILLGLSIFALGSLVAANADTIYEVVIGRALQGMGAIASAVLALAADLTREQQRTKVMAIIGACIGLSFALSLLVGPVAAEQFGLDGLFLMTAAFAVGGMAVVAWFVPTPITKAPAGDTTPSPKRLLKMLKDPQLVRLDIGILILHLVLTAVFVALPLDLVDAGLAKERHWQLYFPAFAAAFVLMVPLIIYSMKRNASKQTFQFAMLLMITSLLIMGFLPHSLWALATALLLFFVGFNFLEASLPSLISKFCPTGEKGSAMGVYSTSQFFGAFLGGMLGGAAYQFVGASGVFFGGALLIIFWFGLSFGMQNPKLLKSFTLSTQVNDKPAAQQLATELSALVGVVEAIVVLEENAAYLKVDDQFDLSQARAVIGSID</sequence>
<dbReference type="Proteomes" id="UP001161422">
    <property type="component" value="Unassembled WGS sequence"/>
</dbReference>
<dbReference type="InterPro" id="IPR020846">
    <property type="entry name" value="MFS_dom"/>
</dbReference>
<dbReference type="Gene3D" id="3.30.70.100">
    <property type="match status" value="1"/>
</dbReference>
<dbReference type="InterPro" id="IPR050171">
    <property type="entry name" value="MFS_Transporters"/>
</dbReference>
<evidence type="ECO:0000256" key="1">
    <source>
        <dbReference type="ARBA" id="ARBA00004651"/>
    </source>
</evidence>
<evidence type="ECO:0000313" key="9">
    <source>
        <dbReference type="EMBL" id="GLP97403.1"/>
    </source>
</evidence>
<comment type="subcellular location">
    <subcellularLocation>
        <location evidence="1">Cell membrane</location>
        <topology evidence="1">Multi-pass membrane protein</topology>
    </subcellularLocation>
</comment>
<feature type="transmembrane region" description="Helical" evidence="7">
    <location>
        <begin position="48"/>
        <end position="68"/>
    </location>
</feature>
<evidence type="ECO:0000256" key="2">
    <source>
        <dbReference type="ARBA" id="ARBA00022448"/>
    </source>
</evidence>
<feature type="transmembrane region" description="Helical" evidence="7">
    <location>
        <begin position="250"/>
        <end position="269"/>
    </location>
</feature>
<protein>
    <submittedName>
        <fullName evidence="9">MFS transporter</fullName>
    </submittedName>
</protein>
<feature type="transmembrane region" description="Helical" evidence="7">
    <location>
        <begin position="12"/>
        <end position="36"/>
    </location>
</feature>
<evidence type="ECO:0000256" key="6">
    <source>
        <dbReference type="ARBA" id="ARBA00023136"/>
    </source>
</evidence>
<keyword evidence="10" id="KW-1185">Reference proteome</keyword>
<dbReference type="InterPro" id="IPR005829">
    <property type="entry name" value="Sugar_transporter_CS"/>
</dbReference>
<dbReference type="GO" id="GO:0005886">
    <property type="term" value="C:plasma membrane"/>
    <property type="evidence" value="ECO:0007669"/>
    <property type="project" value="UniProtKB-SubCell"/>
</dbReference>
<name>A0AA37RYA9_9GAMM</name>
<dbReference type="GO" id="GO:0022857">
    <property type="term" value="F:transmembrane transporter activity"/>
    <property type="evidence" value="ECO:0007669"/>
    <property type="project" value="InterPro"/>
</dbReference>
<dbReference type="PROSITE" id="PS50850">
    <property type="entry name" value="MFS"/>
    <property type="match status" value="1"/>
</dbReference>
<dbReference type="SUPFAM" id="SSF103473">
    <property type="entry name" value="MFS general substrate transporter"/>
    <property type="match status" value="1"/>
</dbReference>
<dbReference type="EMBL" id="BSNC01000006">
    <property type="protein sequence ID" value="GLP97403.1"/>
    <property type="molecule type" value="Genomic_DNA"/>
</dbReference>
<dbReference type="Gene3D" id="1.20.1250.20">
    <property type="entry name" value="MFS general substrate transporter like domains"/>
    <property type="match status" value="1"/>
</dbReference>
<gene>
    <name evidence="9" type="ORF">GCM10007895_27100</name>
</gene>
<accession>A0AA37RYA9</accession>
<proteinExistence type="predicted"/>
<feature type="transmembrane region" description="Helical" evidence="7">
    <location>
        <begin position="371"/>
        <end position="388"/>
    </location>
</feature>
<evidence type="ECO:0000256" key="7">
    <source>
        <dbReference type="SAM" id="Phobius"/>
    </source>
</evidence>
<comment type="caution">
    <text evidence="9">The sequence shown here is derived from an EMBL/GenBank/DDBJ whole genome shotgun (WGS) entry which is preliminary data.</text>
</comment>
<evidence type="ECO:0000259" key="8">
    <source>
        <dbReference type="PROSITE" id="PS50850"/>
    </source>
</evidence>
<keyword evidence="4 7" id="KW-0812">Transmembrane</keyword>
<keyword evidence="6 7" id="KW-0472">Membrane</keyword>
<feature type="domain" description="Major facilitator superfamily (MFS) profile" evidence="8">
    <location>
        <begin position="13"/>
        <end position="392"/>
    </location>
</feature>
<reference evidence="9" key="1">
    <citation type="journal article" date="2014" name="Int. J. Syst. Evol. Microbiol.">
        <title>Complete genome sequence of Corynebacterium casei LMG S-19264T (=DSM 44701T), isolated from a smear-ripened cheese.</title>
        <authorList>
            <consortium name="US DOE Joint Genome Institute (JGI-PGF)"/>
            <person name="Walter F."/>
            <person name="Albersmeier A."/>
            <person name="Kalinowski J."/>
            <person name="Ruckert C."/>
        </authorList>
    </citation>
    <scope>NUCLEOTIDE SEQUENCE</scope>
    <source>
        <strain evidence="9">NBRC 101628</strain>
    </source>
</reference>
<dbReference type="RefSeq" id="WP_095504751.1">
    <property type="nucleotide sequence ID" value="NZ_BSNC01000006.1"/>
</dbReference>
<keyword evidence="3" id="KW-1003">Cell membrane</keyword>
<dbReference type="PANTHER" id="PTHR23517">
    <property type="entry name" value="RESISTANCE PROTEIN MDTM, PUTATIVE-RELATED-RELATED"/>
    <property type="match status" value="1"/>
</dbReference>
<feature type="transmembrane region" description="Helical" evidence="7">
    <location>
        <begin position="214"/>
        <end position="235"/>
    </location>
</feature>
<dbReference type="CDD" id="cd17472">
    <property type="entry name" value="MFS_YajR_like"/>
    <property type="match status" value="1"/>
</dbReference>
<dbReference type="Pfam" id="PF07690">
    <property type="entry name" value="MFS_1"/>
    <property type="match status" value="1"/>
</dbReference>
<evidence type="ECO:0000313" key="10">
    <source>
        <dbReference type="Proteomes" id="UP001161422"/>
    </source>
</evidence>